<feature type="compositionally biased region" description="Basic and acidic residues" evidence="1">
    <location>
        <begin position="826"/>
        <end position="837"/>
    </location>
</feature>
<dbReference type="EMBL" id="JAPEVG010000226">
    <property type="protein sequence ID" value="KAJ8473346.1"/>
    <property type="molecule type" value="Genomic_DNA"/>
</dbReference>
<feature type="compositionally biased region" description="Acidic residues" evidence="1">
    <location>
        <begin position="869"/>
        <end position="879"/>
    </location>
</feature>
<feature type="compositionally biased region" description="Low complexity" evidence="1">
    <location>
        <begin position="363"/>
        <end position="376"/>
    </location>
</feature>
<evidence type="ECO:0000256" key="1">
    <source>
        <dbReference type="SAM" id="MobiDB-lite"/>
    </source>
</evidence>
<feature type="compositionally biased region" description="Acidic residues" evidence="1">
    <location>
        <begin position="263"/>
        <end position="273"/>
    </location>
</feature>
<reference evidence="2" key="1">
    <citation type="submission" date="2022-11" db="EMBL/GenBank/DDBJ databases">
        <title>Genome Sequence of Cubamyces cubensis.</title>
        <authorList>
            <person name="Buettner E."/>
        </authorList>
    </citation>
    <scope>NUCLEOTIDE SEQUENCE</scope>
    <source>
        <strain evidence="2">MPL-01</strain>
    </source>
</reference>
<feature type="compositionally biased region" description="Basic and acidic residues" evidence="1">
    <location>
        <begin position="847"/>
        <end position="858"/>
    </location>
</feature>
<feature type="compositionally biased region" description="Basic and acidic residues" evidence="1">
    <location>
        <begin position="880"/>
        <end position="890"/>
    </location>
</feature>
<feature type="compositionally biased region" description="Polar residues" evidence="1">
    <location>
        <begin position="691"/>
        <end position="700"/>
    </location>
</feature>
<feature type="compositionally biased region" description="Low complexity" evidence="1">
    <location>
        <begin position="85"/>
        <end position="101"/>
    </location>
</feature>
<feature type="compositionally biased region" description="Basic and acidic residues" evidence="1">
    <location>
        <begin position="277"/>
        <end position="286"/>
    </location>
</feature>
<dbReference type="GO" id="GO:0005634">
    <property type="term" value="C:nucleus"/>
    <property type="evidence" value="ECO:0007669"/>
    <property type="project" value="InterPro"/>
</dbReference>
<evidence type="ECO:0000313" key="3">
    <source>
        <dbReference type="Proteomes" id="UP001215151"/>
    </source>
</evidence>
<proteinExistence type="predicted"/>
<feature type="region of interest" description="Disordered" evidence="1">
    <location>
        <begin position="163"/>
        <end position="650"/>
    </location>
</feature>
<protein>
    <submittedName>
        <fullName evidence="2">Uncharacterized protein</fullName>
    </submittedName>
</protein>
<dbReference type="Proteomes" id="UP001215151">
    <property type="component" value="Unassembled WGS sequence"/>
</dbReference>
<feature type="compositionally biased region" description="Acidic residues" evidence="1">
    <location>
        <begin position="244"/>
        <end position="253"/>
    </location>
</feature>
<feature type="compositionally biased region" description="Polar residues" evidence="1">
    <location>
        <begin position="908"/>
        <end position="917"/>
    </location>
</feature>
<dbReference type="AlphaFoldDB" id="A0AAD7TPK9"/>
<feature type="region of interest" description="Disordered" evidence="1">
    <location>
        <begin position="688"/>
        <end position="737"/>
    </location>
</feature>
<feature type="compositionally biased region" description="Low complexity" evidence="1">
    <location>
        <begin position="410"/>
        <end position="425"/>
    </location>
</feature>
<feature type="compositionally biased region" description="Basic and acidic residues" evidence="1">
    <location>
        <begin position="570"/>
        <end position="581"/>
    </location>
</feature>
<sequence>MSRAGSKGITILKRARARVSPTIVWLNEFDVDAILSMDVRPTQLSEKELPPPLLPPRPPLITPSLSPPSSRIYRLPDHPAPPKQPRLSSTPSRSASSRLLSAQPGELRLEASTRLFAFWDQLAERYNKPLDEDDIVDLRELDFLKDRGVTRSAAQSYTIGYFGTQDARDDSSSQAEEDDVENALEEEEEDGTAQDDSADELDLIGPLQRYRHWRLPPVNEQDPADAEAIREFEEAEKRRRELYGEDEEDDQVVDDAASKSDETGGEEELDAGEVGDQLERSPERPESIAAIDSEDTDEEQEKSSPPPPVTPLRSKTKPPISLPPPVDDDSSEDELAKWEIDDTPIPPRRSVSVANDVIDLTISRSPSPSTPRGRSQSHPRAQSHAPVRARSLSQPRRAKAILKQRVEKTSQPSPRSPSSRFLQLLTPPRSSCSAPDIPPLDEHHERAGSPSPKMPRARSRYIPRPRSPTIKNASTSTQGSLEIAGQSLPSKSPQSISKASRSRLRAEVVITTSPHRAHIPSRSSSPDTPLSHKVRSHHSTVDATRSGAIARGKSPHRPSTPEPPLASSTSRKEHSQARSDSEGTYSVQPNPPRGRKRRRVSSPSSSSSDGLSEKARSASTPQSTTRRHQRTGRRQRSGYRPDSALTTSSPVNSAYENAYTQLSLQYSRAMAWTSYLMASGAWPPPPPLPSASDNGLQSSFPFPLYGGSGPSTPSQQIYPPRHSVDFDAPSSEAGPSRLAAYSTPIHYPPMFPQGFHPAYSSGTLPPSSPLPSSPINSSPTLRPASVPPGQRSKARGRRVSFKIDANDRPLSPTPPRHSNVTEDCPDSGRESDDEPLRMHATKHGRREKTPFKPREGKGKGKARAASPSEDSDEDEDGQETSERTGPDRGRRPPRARTPGPPSRREQSVSRGSATSSTQEREAGKRK</sequence>
<feature type="compositionally biased region" description="Polar residues" evidence="1">
    <location>
        <begin position="469"/>
        <end position="480"/>
    </location>
</feature>
<feature type="compositionally biased region" description="Acidic residues" evidence="1">
    <location>
        <begin position="175"/>
        <end position="202"/>
    </location>
</feature>
<name>A0AAD7TPK9_9APHY</name>
<feature type="compositionally biased region" description="Basic and acidic residues" evidence="1">
    <location>
        <begin position="227"/>
        <end position="243"/>
    </location>
</feature>
<feature type="compositionally biased region" description="Basic residues" evidence="1">
    <location>
        <begin position="625"/>
        <end position="637"/>
    </location>
</feature>
<keyword evidence="3" id="KW-1185">Reference proteome</keyword>
<feature type="region of interest" description="Disordered" evidence="1">
    <location>
        <begin position="46"/>
        <end position="101"/>
    </location>
</feature>
<accession>A0AAD7TPK9</accession>
<gene>
    <name evidence="2" type="ORF">ONZ51_g7925</name>
</gene>
<organism evidence="2 3">
    <name type="scientific">Trametes cubensis</name>
    <dbReference type="NCBI Taxonomy" id="1111947"/>
    <lineage>
        <taxon>Eukaryota</taxon>
        <taxon>Fungi</taxon>
        <taxon>Dikarya</taxon>
        <taxon>Basidiomycota</taxon>
        <taxon>Agaricomycotina</taxon>
        <taxon>Agaricomycetes</taxon>
        <taxon>Polyporales</taxon>
        <taxon>Polyporaceae</taxon>
        <taxon>Trametes</taxon>
    </lineage>
</organism>
<dbReference type="GO" id="GO:0042393">
    <property type="term" value="F:histone binding"/>
    <property type="evidence" value="ECO:0007669"/>
    <property type="project" value="InterPro"/>
</dbReference>
<evidence type="ECO:0000313" key="2">
    <source>
        <dbReference type="EMBL" id="KAJ8473346.1"/>
    </source>
</evidence>
<comment type="caution">
    <text evidence="2">The sequence shown here is derived from an EMBL/GenBank/DDBJ whole genome shotgun (WGS) entry which is preliminary data.</text>
</comment>
<feature type="compositionally biased region" description="Pro residues" evidence="1">
    <location>
        <begin position="50"/>
        <end position="61"/>
    </location>
</feature>
<feature type="region of interest" description="Disordered" evidence="1">
    <location>
        <begin position="758"/>
        <end position="926"/>
    </location>
</feature>
<feature type="compositionally biased region" description="Polar residues" evidence="1">
    <location>
        <begin position="487"/>
        <end position="499"/>
    </location>
</feature>